<dbReference type="OrthoDB" id="767755at2"/>
<evidence type="ECO:0000313" key="1">
    <source>
        <dbReference type="EMBL" id="THF51272.1"/>
    </source>
</evidence>
<name>A0A4S3ZZK1_9FLAO</name>
<protein>
    <submittedName>
        <fullName evidence="1">Uncharacterized protein</fullName>
    </submittedName>
</protein>
<evidence type="ECO:0000313" key="2">
    <source>
        <dbReference type="Proteomes" id="UP000307507"/>
    </source>
</evidence>
<dbReference type="RefSeq" id="WP_136402258.1">
    <property type="nucleotide sequence ID" value="NZ_SSNZ01000002.1"/>
</dbReference>
<proteinExistence type="predicted"/>
<dbReference type="AlphaFoldDB" id="A0A4S3ZZK1"/>
<reference evidence="1 2" key="1">
    <citation type="submission" date="2019-04" db="EMBL/GenBank/DDBJ databases">
        <title>Flavobacterium sp. nov. isolated from construction timber.</title>
        <authorList>
            <person name="Lin S.-Y."/>
            <person name="Chang C.-T."/>
            <person name="Young C.-C."/>
        </authorList>
    </citation>
    <scope>NUCLEOTIDE SEQUENCE [LARGE SCALE GENOMIC DNA]</scope>
    <source>
        <strain evidence="1 2">CC-CTC003</strain>
    </source>
</reference>
<accession>A0A4S3ZZK1</accession>
<gene>
    <name evidence="1" type="ORF">E6C50_05735</name>
</gene>
<dbReference type="EMBL" id="SSNZ01000002">
    <property type="protein sequence ID" value="THF51272.1"/>
    <property type="molecule type" value="Genomic_DNA"/>
</dbReference>
<comment type="caution">
    <text evidence="1">The sequence shown here is derived from an EMBL/GenBank/DDBJ whole genome shotgun (WGS) entry which is preliminary data.</text>
</comment>
<keyword evidence="2" id="KW-1185">Reference proteome</keyword>
<sequence>MKIYLGLFVLVLTCQACQNTEKTNSIERQKETRKVMSFDKEKWAVKSDAAYAYRAMMLQDLIDSKRLKQLKKAAILELLGTPDRTDSLYLFYTILQKRALFFPLQTKSMVIKLKENDSVEWVKIHE</sequence>
<dbReference type="Proteomes" id="UP000307507">
    <property type="component" value="Unassembled WGS sequence"/>
</dbReference>
<organism evidence="1 2">
    <name type="scientific">Flavobacterium supellecticarium</name>
    <dbReference type="NCBI Taxonomy" id="2565924"/>
    <lineage>
        <taxon>Bacteria</taxon>
        <taxon>Pseudomonadati</taxon>
        <taxon>Bacteroidota</taxon>
        <taxon>Flavobacteriia</taxon>
        <taxon>Flavobacteriales</taxon>
        <taxon>Flavobacteriaceae</taxon>
        <taxon>Flavobacterium</taxon>
    </lineage>
</organism>